<dbReference type="Gene3D" id="1.25.40.10">
    <property type="entry name" value="Tetratricopeptide repeat domain"/>
    <property type="match status" value="1"/>
</dbReference>
<dbReference type="InterPro" id="IPR040125">
    <property type="entry name" value="Squalene_monox"/>
</dbReference>
<dbReference type="AlphaFoldDB" id="A0A9D5AGT3"/>
<evidence type="ECO:0000256" key="12">
    <source>
        <dbReference type="RuleBase" id="RU367121"/>
    </source>
</evidence>
<evidence type="ECO:0000256" key="7">
    <source>
        <dbReference type="ARBA" id="ARBA00022827"/>
    </source>
</evidence>
<dbReference type="GO" id="GO:0004506">
    <property type="term" value="F:squalene monooxygenase activity"/>
    <property type="evidence" value="ECO:0007669"/>
    <property type="project" value="UniProtKB-UniRule"/>
</dbReference>
<dbReference type="InterPro" id="IPR002885">
    <property type="entry name" value="PPR_rpt"/>
</dbReference>
<comment type="function">
    <text evidence="12">Catalyzes the stereospecific oxidation of squalene to (S)-2,3-epoxysqualene, and is considered to be a rate-limiting enzyme in steroid biosynthesis.</text>
</comment>
<comment type="cofactor">
    <cofactor evidence="1 12">
        <name>FAD</name>
        <dbReference type="ChEBI" id="CHEBI:57692"/>
    </cofactor>
</comment>
<evidence type="ECO:0000256" key="6">
    <source>
        <dbReference type="ARBA" id="ARBA00022737"/>
    </source>
</evidence>
<keyword evidence="7 12" id="KW-0274">FAD</keyword>
<evidence type="ECO:0000256" key="9">
    <source>
        <dbReference type="ARBA" id="ARBA00023136"/>
    </source>
</evidence>
<evidence type="ECO:0000256" key="5">
    <source>
        <dbReference type="ARBA" id="ARBA00022630"/>
    </source>
</evidence>
<evidence type="ECO:0000313" key="14">
    <source>
        <dbReference type="EMBL" id="KAI5411172.1"/>
    </source>
</evidence>
<comment type="caution">
    <text evidence="14">The sequence shown here is derived from an EMBL/GenBank/DDBJ whole genome shotgun (WGS) entry which is preliminary data.</text>
</comment>
<comment type="similarity">
    <text evidence="3 12">Belongs to the squalene monooxygenase family.</text>
</comment>
<evidence type="ECO:0000256" key="10">
    <source>
        <dbReference type="ARBA" id="ARBA00048658"/>
    </source>
</evidence>
<evidence type="ECO:0000256" key="1">
    <source>
        <dbReference type="ARBA" id="ARBA00001974"/>
    </source>
</evidence>
<dbReference type="Pfam" id="PF13041">
    <property type="entry name" value="PPR_2"/>
    <property type="match status" value="1"/>
</dbReference>
<dbReference type="Pfam" id="PF08491">
    <property type="entry name" value="SE"/>
    <property type="match status" value="1"/>
</dbReference>
<keyword evidence="9" id="KW-0472">Membrane</keyword>
<keyword evidence="15" id="KW-1185">Reference proteome</keyword>
<dbReference type="SUPFAM" id="SSF51905">
    <property type="entry name" value="FAD/NAD(P)-binding domain"/>
    <property type="match status" value="1"/>
</dbReference>
<evidence type="ECO:0000256" key="8">
    <source>
        <dbReference type="ARBA" id="ARBA00023002"/>
    </source>
</evidence>
<evidence type="ECO:0000256" key="11">
    <source>
        <dbReference type="PROSITE-ProRule" id="PRU00708"/>
    </source>
</evidence>
<evidence type="ECO:0000313" key="15">
    <source>
        <dbReference type="Proteomes" id="UP001058974"/>
    </source>
</evidence>
<evidence type="ECO:0000259" key="13">
    <source>
        <dbReference type="Pfam" id="PF08491"/>
    </source>
</evidence>
<keyword evidence="6" id="KW-0677">Repeat</keyword>
<name>A0A9D5AGT3_PEA</name>
<dbReference type="InterPro" id="IPR013698">
    <property type="entry name" value="Squalene_epoxidase"/>
</dbReference>
<dbReference type="NCBIfam" id="TIGR00756">
    <property type="entry name" value="PPR"/>
    <property type="match status" value="1"/>
</dbReference>
<dbReference type="GO" id="GO:0016020">
    <property type="term" value="C:membrane"/>
    <property type="evidence" value="ECO:0007669"/>
    <property type="project" value="UniProtKB-SubCell"/>
</dbReference>
<reference evidence="14 15" key="1">
    <citation type="journal article" date="2022" name="Nat. Genet.">
        <title>Improved pea reference genome and pan-genome highlight genomic features and evolutionary characteristics.</title>
        <authorList>
            <person name="Yang T."/>
            <person name="Liu R."/>
            <person name="Luo Y."/>
            <person name="Hu S."/>
            <person name="Wang D."/>
            <person name="Wang C."/>
            <person name="Pandey M.K."/>
            <person name="Ge S."/>
            <person name="Xu Q."/>
            <person name="Li N."/>
            <person name="Li G."/>
            <person name="Huang Y."/>
            <person name="Saxena R.K."/>
            <person name="Ji Y."/>
            <person name="Li M."/>
            <person name="Yan X."/>
            <person name="He Y."/>
            <person name="Liu Y."/>
            <person name="Wang X."/>
            <person name="Xiang C."/>
            <person name="Varshney R.K."/>
            <person name="Ding H."/>
            <person name="Gao S."/>
            <person name="Zong X."/>
        </authorList>
    </citation>
    <scope>NUCLEOTIDE SEQUENCE [LARGE SCALE GENOMIC DNA]</scope>
    <source>
        <strain evidence="14 15">cv. Zhongwan 6</strain>
    </source>
</reference>
<dbReference type="InterPro" id="IPR036188">
    <property type="entry name" value="FAD/NAD-bd_sf"/>
</dbReference>
<dbReference type="EC" id="1.14.14.17" evidence="4 12"/>
<dbReference type="EMBL" id="JAMSHJ010000005">
    <property type="protein sequence ID" value="KAI5411172.1"/>
    <property type="molecule type" value="Genomic_DNA"/>
</dbReference>
<proteinExistence type="inferred from homology"/>
<dbReference type="PROSITE" id="PS51375">
    <property type="entry name" value="PPR"/>
    <property type="match status" value="1"/>
</dbReference>
<dbReference type="PANTHER" id="PTHR10835:SF26">
    <property type="entry name" value="SQUALENE MONOOXYGENASE"/>
    <property type="match status" value="1"/>
</dbReference>
<dbReference type="PANTHER" id="PTHR10835">
    <property type="entry name" value="SQUALENE MONOOXYGENASE"/>
    <property type="match status" value="1"/>
</dbReference>
<gene>
    <name evidence="14" type="ORF">KIW84_056350</name>
</gene>
<organism evidence="14 15">
    <name type="scientific">Pisum sativum</name>
    <name type="common">Garden pea</name>
    <name type="synonym">Lathyrus oleraceus</name>
    <dbReference type="NCBI Taxonomy" id="3888"/>
    <lineage>
        <taxon>Eukaryota</taxon>
        <taxon>Viridiplantae</taxon>
        <taxon>Streptophyta</taxon>
        <taxon>Embryophyta</taxon>
        <taxon>Tracheophyta</taxon>
        <taxon>Spermatophyta</taxon>
        <taxon>Magnoliopsida</taxon>
        <taxon>eudicotyledons</taxon>
        <taxon>Gunneridae</taxon>
        <taxon>Pentapetalae</taxon>
        <taxon>rosids</taxon>
        <taxon>fabids</taxon>
        <taxon>Fabales</taxon>
        <taxon>Fabaceae</taxon>
        <taxon>Papilionoideae</taxon>
        <taxon>50 kb inversion clade</taxon>
        <taxon>NPAAA clade</taxon>
        <taxon>Hologalegina</taxon>
        <taxon>IRL clade</taxon>
        <taxon>Fabeae</taxon>
        <taxon>Lathyrus</taxon>
    </lineage>
</organism>
<dbReference type="Gramene" id="Psat05G0635000-T1">
    <property type="protein sequence ID" value="KAI5411172.1"/>
    <property type="gene ID" value="KIW84_056350"/>
</dbReference>
<keyword evidence="8 12" id="KW-0560">Oxidoreductase</keyword>
<evidence type="ECO:0000256" key="3">
    <source>
        <dbReference type="ARBA" id="ARBA00008802"/>
    </source>
</evidence>
<dbReference type="Proteomes" id="UP001058974">
    <property type="component" value="Chromosome 5"/>
</dbReference>
<dbReference type="Gene3D" id="3.50.50.60">
    <property type="entry name" value="FAD/NAD(P)-binding domain"/>
    <property type="match status" value="1"/>
</dbReference>
<dbReference type="Pfam" id="PF01535">
    <property type="entry name" value="PPR"/>
    <property type="match status" value="1"/>
</dbReference>
<protein>
    <recommendedName>
        <fullName evidence="4 12">Squalene monooxygenase</fullName>
        <ecNumber evidence="4 12">1.14.14.17</ecNumber>
    </recommendedName>
</protein>
<dbReference type="GO" id="GO:0016126">
    <property type="term" value="P:sterol biosynthetic process"/>
    <property type="evidence" value="ECO:0007669"/>
    <property type="project" value="UniProtKB-UniRule"/>
</dbReference>
<keyword evidence="5 12" id="KW-0285">Flavoprotein</keyword>
<evidence type="ECO:0000256" key="4">
    <source>
        <dbReference type="ARBA" id="ARBA00012312"/>
    </source>
</evidence>
<feature type="domain" description="Squalene epoxidase" evidence="13">
    <location>
        <begin position="118"/>
        <end position="213"/>
    </location>
</feature>
<accession>A0A9D5AGT3</accession>
<comment type="catalytic activity">
    <reaction evidence="10 12">
        <text>squalene + reduced [NADPH--hemoprotein reductase] + O2 = (S)-2,3-epoxysqualene + oxidized [NADPH--hemoprotein reductase] + H2O + H(+)</text>
        <dbReference type="Rhea" id="RHEA:25282"/>
        <dbReference type="Rhea" id="RHEA-COMP:11964"/>
        <dbReference type="Rhea" id="RHEA-COMP:11965"/>
        <dbReference type="ChEBI" id="CHEBI:15377"/>
        <dbReference type="ChEBI" id="CHEBI:15378"/>
        <dbReference type="ChEBI" id="CHEBI:15379"/>
        <dbReference type="ChEBI" id="CHEBI:15440"/>
        <dbReference type="ChEBI" id="CHEBI:15441"/>
        <dbReference type="ChEBI" id="CHEBI:57618"/>
        <dbReference type="ChEBI" id="CHEBI:58210"/>
        <dbReference type="EC" id="1.14.14.17"/>
    </reaction>
</comment>
<comment type="subcellular location">
    <subcellularLocation>
        <location evidence="12">Membrane</location>
        <topology evidence="12">Multi-pass membrane protein</topology>
    </subcellularLocation>
</comment>
<sequence>MWFVQEGPSTKTEGAGVALAYTLGKDGRRVHVIERDLSEPDRIVGELLQPGGYLKLLELGLENCKLSQWSFHTTNARKGFISSKCKIRTKTVTSLLEENGTIKGVNYKNKSGQEFTTKAPLTIVCDGCFSNLRRSLCNPKVEVPSHFVGLILENCNLPYENHGHVILGDTSPILFYPISSTEIRCLVDVPGQKLPFVGNGEMANYLKTVVAPQDARINEATVILDKMVDFDILTVHNKCTDNSVKKKQYNFSSSKIVDSLDKNAIHNSLPNNIVYNIAIDGLYKLGKINEARSVLSVLISRGFLPDNFTYCALIHDCSASGNMDEAFKETLIEHRDFSINFIKRGWFLTLPPAILISCFCRIGDLDKSSKLKEKISQATLALKIEVQHRTSQPSFDSLKALTGSIIEHGKNLEKSFKRTNLLHDINHNNISSKDNR</sequence>
<dbReference type="GO" id="GO:0005783">
    <property type="term" value="C:endoplasmic reticulum"/>
    <property type="evidence" value="ECO:0007669"/>
    <property type="project" value="TreeGrafter"/>
</dbReference>
<comment type="pathway">
    <text evidence="2">Terpene metabolism; lanosterol biosynthesis; lanosterol from farnesyl diphosphate: step 2/3.</text>
</comment>
<dbReference type="GO" id="GO:0050660">
    <property type="term" value="F:flavin adenine dinucleotide binding"/>
    <property type="evidence" value="ECO:0007669"/>
    <property type="project" value="UniProtKB-UniRule"/>
</dbReference>
<dbReference type="InterPro" id="IPR011990">
    <property type="entry name" value="TPR-like_helical_dom_sf"/>
</dbReference>
<evidence type="ECO:0000256" key="2">
    <source>
        <dbReference type="ARBA" id="ARBA00005018"/>
    </source>
</evidence>
<feature type="repeat" description="PPR" evidence="11">
    <location>
        <begin position="271"/>
        <end position="305"/>
    </location>
</feature>